<comment type="caution">
    <text evidence="3">The sequence shown here is derived from an EMBL/GenBank/DDBJ whole genome shotgun (WGS) entry which is preliminary data.</text>
</comment>
<proteinExistence type="predicted"/>
<evidence type="ECO:0000256" key="2">
    <source>
        <dbReference type="SAM" id="SignalP"/>
    </source>
</evidence>
<protein>
    <recommendedName>
        <fullName evidence="5">DUF4142 domain-containing protein</fullName>
    </recommendedName>
</protein>
<accession>A0A1S9PGE8</accession>
<name>A0A1S9PGE8_9SPHI</name>
<gene>
    <name evidence="3" type="ORF">BC343_27185</name>
</gene>
<dbReference type="RefSeq" id="WP_078347990.1">
    <property type="nucleotide sequence ID" value="NZ_MBTF01000010.1"/>
</dbReference>
<keyword evidence="4" id="KW-1185">Reference proteome</keyword>
<evidence type="ECO:0000256" key="1">
    <source>
        <dbReference type="SAM" id="MobiDB-lite"/>
    </source>
</evidence>
<keyword evidence="2" id="KW-0732">Signal</keyword>
<dbReference type="OrthoDB" id="673795at2"/>
<feature type="region of interest" description="Disordered" evidence="1">
    <location>
        <begin position="200"/>
        <end position="221"/>
    </location>
</feature>
<sequence length="221" mass="24331">MKTKLFLLPILFTIGLTAGGAKAQSFSFGDLFGQQGKKEKLMAVQVGGIYIYLAALKGGYNIMHKGLDLADELKGGTFGLHTGYFNSLEQVSPVVQQNPKGKAITGLYNELSNRLNSETSWQKKQQQLKPAELAYLEKVAANLVKLAGQDMAELNELLTPGKLQLTDQQRLDRLDKLYAAMKDKAAFAASFAAKSRSLAQNRQRAKAENEQIRKLYGNPHP</sequence>
<evidence type="ECO:0008006" key="5">
    <source>
        <dbReference type="Google" id="ProtNLM"/>
    </source>
</evidence>
<feature type="signal peptide" evidence="2">
    <location>
        <begin position="1"/>
        <end position="23"/>
    </location>
</feature>
<feature type="chain" id="PRO_5012661929" description="DUF4142 domain-containing protein" evidence="2">
    <location>
        <begin position="24"/>
        <end position="221"/>
    </location>
</feature>
<dbReference type="AlphaFoldDB" id="A0A1S9PGE8"/>
<evidence type="ECO:0000313" key="4">
    <source>
        <dbReference type="Proteomes" id="UP000189739"/>
    </source>
</evidence>
<reference evidence="3 4" key="1">
    <citation type="submission" date="2016-07" db="EMBL/GenBank/DDBJ databases">
        <title>Genomic analysis of zinc-resistant bacterium Mucilaginibacter pedocola TBZ30.</title>
        <authorList>
            <person name="Huang J."/>
            <person name="Tang J."/>
        </authorList>
    </citation>
    <scope>NUCLEOTIDE SEQUENCE [LARGE SCALE GENOMIC DNA]</scope>
    <source>
        <strain evidence="3 4">TBZ30</strain>
    </source>
</reference>
<dbReference type="STRING" id="1792845.BC343_27185"/>
<evidence type="ECO:0000313" key="3">
    <source>
        <dbReference type="EMBL" id="OOQ60016.1"/>
    </source>
</evidence>
<dbReference type="EMBL" id="MBTF01000010">
    <property type="protein sequence ID" value="OOQ60016.1"/>
    <property type="molecule type" value="Genomic_DNA"/>
</dbReference>
<organism evidence="3 4">
    <name type="scientific">Mucilaginibacter pedocola</name>
    <dbReference type="NCBI Taxonomy" id="1792845"/>
    <lineage>
        <taxon>Bacteria</taxon>
        <taxon>Pseudomonadati</taxon>
        <taxon>Bacteroidota</taxon>
        <taxon>Sphingobacteriia</taxon>
        <taxon>Sphingobacteriales</taxon>
        <taxon>Sphingobacteriaceae</taxon>
        <taxon>Mucilaginibacter</taxon>
    </lineage>
</organism>
<dbReference type="Proteomes" id="UP000189739">
    <property type="component" value="Unassembled WGS sequence"/>
</dbReference>